<name>A0A5C5ZQT9_9BACT</name>
<comment type="caution">
    <text evidence="1">The sequence shown here is derived from an EMBL/GenBank/DDBJ whole genome shotgun (WGS) entry which is preliminary data.</text>
</comment>
<dbReference type="EMBL" id="SJPM01000019">
    <property type="protein sequence ID" value="TWT89277.1"/>
    <property type="molecule type" value="Genomic_DNA"/>
</dbReference>
<evidence type="ECO:0000313" key="2">
    <source>
        <dbReference type="Proteomes" id="UP000316213"/>
    </source>
</evidence>
<dbReference type="AlphaFoldDB" id="A0A5C5ZQT9"/>
<reference evidence="1 2" key="1">
    <citation type="submission" date="2019-02" db="EMBL/GenBank/DDBJ databases">
        <title>Deep-cultivation of Planctomycetes and their phenomic and genomic characterization uncovers novel biology.</title>
        <authorList>
            <person name="Wiegand S."/>
            <person name="Jogler M."/>
            <person name="Boedeker C."/>
            <person name="Pinto D."/>
            <person name="Vollmers J."/>
            <person name="Rivas-Marin E."/>
            <person name="Kohn T."/>
            <person name="Peeters S.H."/>
            <person name="Heuer A."/>
            <person name="Rast P."/>
            <person name="Oberbeckmann S."/>
            <person name="Bunk B."/>
            <person name="Jeske O."/>
            <person name="Meyerdierks A."/>
            <person name="Storesund J.E."/>
            <person name="Kallscheuer N."/>
            <person name="Luecker S."/>
            <person name="Lage O.M."/>
            <person name="Pohl T."/>
            <person name="Merkel B.J."/>
            <person name="Hornburger P."/>
            <person name="Mueller R.-W."/>
            <person name="Bruemmer F."/>
            <person name="Labrenz M."/>
            <person name="Spormann A.M."/>
            <person name="Op Den Camp H."/>
            <person name="Overmann J."/>
            <person name="Amann R."/>
            <person name="Jetten M.S.M."/>
            <person name="Mascher T."/>
            <person name="Medema M.H."/>
            <person name="Devos D.P."/>
            <person name="Kaster A.-K."/>
            <person name="Ovreas L."/>
            <person name="Rohde M."/>
            <person name="Galperin M.Y."/>
            <person name="Jogler C."/>
        </authorList>
    </citation>
    <scope>NUCLEOTIDE SEQUENCE [LARGE SCALE GENOMIC DNA]</scope>
    <source>
        <strain evidence="1 2">Pla100</strain>
    </source>
</reference>
<proteinExistence type="predicted"/>
<organism evidence="1 2">
    <name type="scientific">Neorhodopirellula pilleata</name>
    <dbReference type="NCBI Taxonomy" id="2714738"/>
    <lineage>
        <taxon>Bacteria</taxon>
        <taxon>Pseudomonadati</taxon>
        <taxon>Planctomycetota</taxon>
        <taxon>Planctomycetia</taxon>
        <taxon>Pirellulales</taxon>
        <taxon>Pirellulaceae</taxon>
        <taxon>Neorhodopirellula</taxon>
    </lineage>
</organism>
<dbReference type="Proteomes" id="UP000316213">
    <property type="component" value="Unassembled WGS sequence"/>
</dbReference>
<evidence type="ECO:0000313" key="1">
    <source>
        <dbReference type="EMBL" id="TWT89277.1"/>
    </source>
</evidence>
<keyword evidence="2" id="KW-1185">Reference proteome</keyword>
<gene>
    <name evidence="1" type="ORF">Pla100_55940</name>
</gene>
<accession>A0A5C5ZQT9</accession>
<protein>
    <submittedName>
        <fullName evidence="1">Uncharacterized protein</fullName>
    </submittedName>
</protein>
<sequence length="78" mass="9156">MEASLFLITFKQFNLRLETIRQELAGLRTSCRKYKTAYIFYLFSSAFKSTTLRTKRFVLGLQVNGQRSHRKFSNPIDA</sequence>